<keyword evidence="2" id="KW-1185">Reference proteome</keyword>
<name>A0ACB7YL93_9ERIC</name>
<evidence type="ECO:0000313" key="2">
    <source>
        <dbReference type="Proteomes" id="UP000828048"/>
    </source>
</evidence>
<organism evidence="1 2">
    <name type="scientific">Vaccinium darrowii</name>
    <dbReference type="NCBI Taxonomy" id="229202"/>
    <lineage>
        <taxon>Eukaryota</taxon>
        <taxon>Viridiplantae</taxon>
        <taxon>Streptophyta</taxon>
        <taxon>Embryophyta</taxon>
        <taxon>Tracheophyta</taxon>
        <taxon>Spermatophyta</taxon>
        <taxon>Magnoliopsida</taxon>
        <taxon>eudicotyledons</taxon>
        <taxon>Gunneridae</taxon>
        <taxon>Pentapetalae</taxon>
        <taxon>asterids</taxon>
        <taxon>Ericales</taxon>
        <taxon>Ericaceae</taxon>
        <taxon>Vaccinioideae</taxon>
        <taxon>Vaccinieae</taxon>
        <taxon>Vaccinium</taxon>
    </lineage>
</organism>
<gene>
    <name evidence="1" type="ORF">Vadar_012096</name>
</gene>
<accession>A0ACB7YL93</accession>
<sequence length="292" mass="33954">MSDKQKGLVEFVRNLYPNAEHRFCAWHLYNNFKQDFKGLVLKDILWKAATTTTLQSFTRAMKEMKDTDLGAYNWLSERPPVHWSRSHFSSYSKCDILLNNLCESFNSSILRARDQPIISMLESKRLILMETIKKKRTAMMRYIGVICPKVVKNIDKLINSEYAKGWIRRLCSNEDFDVAGPNGVQYKVNLPNKQCGCKKWEISGIPCIHAIAAMGFNNLEPLDFVDDCYKVETYMRTYDNTMGPINGKDMWPSIDNVSLLSPDVKKRAGRLKKARRREPEEPKDPCRLCRWH</sequence>
<evidence type="ECO:0000313" key="1">
    <source>
        <dbReference type="EMBL" id="KAH7854285.1"/>
    </source>
</evidence>
<comment type="caution">
    <text evidence="1">The sequence shown here is derived from an EMBL/GenBank/DDBJ whole genome shotgun (WGS) entry which is preliminary data.</text>
</comment>
<dbReference type="Proteomes" id="UP000828048">
    <property type="component" value="Chromosome 11"/>
</dbReference>
<protein>
    <submittedName>
        <fullName evidence="1">Uncharacterized protein</fullName>
    </submittedName>
</protein>
<reference evidence="1 2" key="1">
    <citation type="journal article" date="2021" name="Hortic Res">
        <title>High-quality reference genome and annotation aids understanding of berry development for evergreen blueberry (Vaccinium darrowii).</title>
        <authorList>
            <person name="Yu J."/>
            <person name="Hulse-Kemp A.M."/>
            <person name="Babiker E."/>
            <person name="Staton M."/>
        </authorList>
    </citation>
    <scope>NUCLEOTIDE SEQUENCE [LARGE SCALE GENOMIC DNA]</scope>
    <source>
        <strain evidence="2">cv. NJ 8807/NJ 8810</strain>
        <tissue evidence="1">Young leaf</tissue>
    </source>
</reference>
<dbReference type="EMBL" id="CM037161">
    <property type="protein sequence ID" value="KAH7854285.1"/>
    <property type="molecule type" value="Genomic_DNA"/>
</dbReference>
<proteinExistence type="predicted"/>